<organism evidence="1 2">
    <name type="scientific">Linnemannia gamsii</name>
    <dbReference type="NCBI Taxonomy" id="64522"/>
    <lineage>
        <taxon>Eukaryota</taxon>
        <taxon>Fungi</taxon>
        <taxon>Fungi incertae sedis</taxon>
        <taxon>Mucoromycota</taxon>
        <taxon>Mortierellomycotina</taxon>
        <taxon>Mortierellomycetes</taxon>
        <taxon>Mortierellales</taxon>
        <taxon>Mortierellaceae</taxon>
        <taxon>Linnemannia</taxon>
    </lineage>
</organism>
<dbReference type="SUPFAM" id="SSF52047">
    <property type="entry name" value="RNI-like"/>
    <property type="match status" value="1"/>
</dbReference>
<sequence length="623" mass="70951">MTPASACFFQIPELAAYVTALLNPNDILHLMQTSHRMHATMEPWFYHHLKTIYASDKTNLCESLEGQKALARNIHYIRTWSTDLMNLIFFLHATTATTATTSAPPLLTAGESSPPPVLVPLPPMTNVTKLALSLCRDTPLKKASENRHFESNWDGQSLAPDIHPIVPCQHFPSNFIQPTRTIDRLCGTLRCFPKLRKLDLHYFCINDSRSARNLSSALQEMSSLTHLEVYFDTMGGHSGAVLMVLFSCPPSVRSVTIEKVEYKPYKHSYSWPVDYYEMGCVTDEIVAHGLARTPLINLRDLRIKESSGWVKDEDFHSMFRLCPSVVNVDWKFHSIPHDVDGPAIARMCPKICNITFQSIFVSRDPNSWPYELAETLPENQLETLNHRERDHRCDVALLNTELVGRAMRRHTLTLREIRIDHKVPNSSREIAFVLESCASLEVLSVIQSTLDLGDSVASPWASSSLTLLELDIDTRLGSKPYYFRPPPSRRSGKEKRIFGQLEILYRQIGKQKNLRVLQLGKGYQGRGDRKIPEDVQPYPGMLRLSDRNGIVPGYLDMLAELSKLEKIGGDIGPETKDRKLAANAAEVDWILEHWPRLYWVKFLPLSRWPENLKPRTHLFPMSM</sequence>
<keyword evidence="2" id="KW-1185">Reference proteome</keyword>
<gene>
    <name evidence="1" type="ORF">BGZ96_002567</name>
</gene>
<name>A0ABQ7KAS4_9FUNG</name>
<dbReference type="Gene3D" id="3.80.10.10">
    <property type="entry name" value="Ribonuclease Inhibitor"/>
    <property type="match status" value="1"/>
</dbReference>
<dbReference type="Proteomes" id="UP001194696">
    <property type="component" value="Unassembled WGS sequence"/>
</dbReference>
<evidence type="ECO:0008006" key="3">
    <source>
        <dbReference type="Google" id="ProtNLM"/>
    </source>
</evidence>
<protein>
    <recommendedName>
        <fullName evidence="3">F-box domain-containing protein</fullName>
    </recommendedName>
</protein>
<evidence type="ECO:0000313" key="1">
    <source>
        <dbReference type="EMBL" id="KAG0293613.1"/>
    </source>
</evidence>
<reference evidence="1 2" key="1">
    <citation type="journal article" date="2020" name="Fungal Divers.">
        <title>Resolving the Mortierellaceae phylogeny through synthesis of multi-gene phylogenetics and phylogenomics.</title>
        <authorList>
            <person name="Vandepol N."/>
            <person name="Liber J."/>
            <person name="Desiro A."/>
            <person name="Na H."/>
            <person name="Kennedy M."/>
            <person name="Barry K."/>
            <person name="Grigoriev I.V."/>
            <person name="Miller A.N."/>
            <person name="O'Donnell K."/>
            <person name="Stajich J.E."/>
            <person name="Bonito G."/>
        </authorList>
    </citation>
    <scope>NUCLEOTIDE SEQUENCE [LARGE SCALE GENOMIC DNA]</scope>
    <source>
        <strain evidence="1 2">AD045</strain>
    </source>
</reference>
<comment type="caution">
    <text evidence="1">The sequence shown here is derived from an EMBL/GenBank/DDBJ whole genome shotgun (WGS) entry which is preliminary data.</text>
</comment>
<dbReference type="EMBL" id="JAAAIM010000149">
    <property type="protein sequence ID" value="KAG0293613.1"/>
    <property type="molecule type" value="Genomic_DNA"/>
</dbReference>
<proteinExistence type="predicted"/>
<evidence type="ECO:0000313" key="2">
    <source>
        <dbReference type="Proteomes" id="UP001194696"/>
    </source>
</evidence>
<accession>A0ABQ7KAS4</accession>
<dbReference type="InterPro" id="IPR032675">
    <property type="entry name" value="LRR_dom_sf"/>
</dbReference>